<dbReference type="OrthoDB" id="5416609at2759"/>
<dbReference type="InterPro" id="IPR052895">
    <property type="entry name" value="HetReg/Transcr_Mod"/>
</dbReference>
<dbReference type="PANTHER" id="PTHR24148:SF64">
    <property type="entry name" value="HETEROKARYON INCOMPATIBILITY DOMAIN-CONTAINING PROTEIN"/>
    <property type="match status" value="1"/>
</dbReference>
<proteinExistence type="predicted"/>
<name>A0A8K0QTL2_9PLEO</name>
<evidence type="ECO:0000313" key="3">
    <source>
        <dbReference type="Proteomes" id="UP000813461"/>
    </source>
</evidence>
<reference evidence="2" key="1">
    <citation type="journal article" date="2021" name="Nat. Commun.">
        <title>Genetic determinants of endophytism in the Arabidopsis root mycobiome.</title>
        <authorList>
            <person name="Mesny F."/>
            <person name="Miyauchi S."/>
            <person name="Thiergart T."/>
            <person name="Pickel B."/>
            <person name="Atanasova L."/>
            <person name="Karlsson M."/>
            <person name="Huettel B."/>
            <person name="Barry K.W."/>
            <person name="Haridas S."/>
            <person name="Chen C."/>
            <person name="Bauer D."/>
            <person name="Andreopoulos W."/>
            <person name="Pangilinan J."/>
            <person name="LaButti K."/>
            <person name="Riley R."/>
            <person name="Lipzen A."/>
            <person name="Clum A."/>
            <person name="Drula E."/>
            <person name="Henrissat B."/>
            <person name="Kohler A."/>
            <person name="Grigoriev I.V."/>
            <person name="Martin F.M."/>
            <person name="Hacquard S."/>
        </authorList>
    </citation>
    <scope>NUCLEOTIDE SEQUENCE</scope>
    <source>
        <strain evidence="2">MPI-SDFR-AT-0120</strain>
    </source>
</reference>
<evidence type="ECO:0000313" key="2">
    <source>
        <dbReference type="EMBL" id="KAH7068550.1"/>
    </source>
</evidence>
<feature type="domain" description="Heterokaryon incompatibility" evidence="1">
    <location>
        <begin position="138"/>
        <end position="290"/>
    </location>
</feature>
<dbReference type="Pfam" id="PF06985">
    <property type="entry name" value="HET"/>
    <property type="match status" value="1"/>
</dbReference>
<dbReference type="InterPro" id="IPR010730">
    <property type="entry name" value="HET"/>
</dbReference>
<dbReference type="Pfam" id="PF26639">
    <property type="entry name" value="Het-6_barrel"/>
    <property type="match status" value="1"/>
</dbReference>
<dbReference type="Proteomes" id="UP000813461">
    <property type="component" value="Unassembled WGS sequence"/>
</dbReference>
<accession>A0A8K0QTL2</accession>
<gene>
    <name evidence="2" type="ORF">FB567DRAFT_599224</name>
</gene>
<keyword evidence="3" id="KW-1185">Reference proteome</keyword>
<dbReference type="EMBL" id="JAGMVJ010000032">
    <property type="protein sequence ID" value="KAH7068550.1"/>
    <property type="molecule type" value="Genomic_DNA"/>
</dbReference>
<dbReference type="PANTHER" id="PTHR24148">
    <property type="entry name" value="ANKYRIN REPEAT DOMAIN-CONTAINING PROTEIN 39 HOMOLOG-RELATED"/>
    <property type="match status" value="1"/>
</dbReference>
<protein>
    <submittedName>
        <fullName evidence="2">Heterokaryon incompatibility protein-domain-containing protein</fullName>
    </submittedName>
</protein>
<evidence type="ECO:0000259" key="1">
    <source>
        <dbReference type="Pfam" id="PF06985"/>
    </source>
</evidence>
<sequence>MNADTLAGQGLQLTPELFHAAGNIASQMAAISVSAVTCELHEQCDGSCSGNGPVEFQPLQIGHNPYRATAEDRPVYDLPLTQDNPTSIPSEDFQYTPIDSASGEIRVMRFHKAVFRSDAVVADLVTINIRDADRPNFGALSYHWGRPEFDHAIVCNGKRLRVNASLHACLKRHRSDEIEKPEFLWVDAICINQTDAKELNQQLPLMGDIYRGALTVFVDFGDVVKEWYVAYDLMCRVRVIRSMLKDRVEDLVGEGLQERFGLPPFSHASWHNFGIIFTSPWLQRTWTIQEVVLAKDIHCRYGRFNFPWDAMISMSHLMGMQGQHFMSNLLYHQMIGQANLDRILRIRLEFQARRLKPLQLLWRTRDCAVSNPRDKVVGLLGMLIPTLTKDKFEPDYTWPTEELFYHFAKYVLRNFHFSDRAALLSFAGLSRRRKPQQHTPEVNTMLPSWVPDWLAHDGTSAAVFSIIREKPFNASKGTLPVMYPLGEYGTDECFITQTGHSLGKIASLSKNKEGLRKGDGGEAAIESAQATSEPPTVQNTNGSALRGTDVRWLQWHNDAAQTFQAAMSEQKLGRYEDPASAFAITLLAGDDYNGDNATATTNPIEDPALSLAAVVADISSPNPRLTFATIGSDGLYKRQAVVACRDRRIAITEQGYIGLVPDCSEVGDDVYLLGGVTTPVVLRHKNEHKFVLVGDSYIHGVMEGEVAETLSADDWTPTFIY</sequence>
<comment type="caution">
    <text evidence="2">The sequence shown here is derived from an EMBL/GenBank/DDBJ whole genome shotgun (WGS) entry which is preliminary data.</text>
</comment>
<dbReference type="AlphaFoldDB" id="A0A8K0QTL2"/>
<organism evidence="2 3">
    <name type="scientific">Paraphoma chrysanthemicola</name>
    <dbReference type="NCBI Taxonomy" id="798071"/>
    <lineage>
        <taxon>Eukaryota</taxon>
        <taxon>Fungi</taxon>
        <taxon>Dikarya</taxon>
        <taxon>Ascomycota</taxon>
        <taxon>Pezizomycotina</taxon>
        <taxon>Dothideomycetes</taxon>
        <taxon>Pleosporomycetidae</taxon>
        <taxon>Pleosporales</taxon>
        <taxon>Pleosporineae</taxon>
        <taxon>Phaeosphaeriaceae</taxon>
        <taxon>Paraphoma</taxon>
    </lineage>
</organism>